<dbReference type="InterPro" id="IPR025232">
    <property type="entry name" value="DUF4174"/>
</dbReference>
<evidence type="ECO:0000256" key="1">
    <source>
        <dbReference type="ARBA" id="ARBA00022729"/>
    </source>
</evidence>
<organism evidence="4 5">
    <name type="scientific">Marimonas arenosa</name>
    <dbReference type="NCBI Taxonomy" id="1795305"/>
    <lineage>
        <taxon>Bacteria</taxon>
        <taxon>Pseudomonadati</taxon>
        <taxon>Pseudomonadota</taxon>
        <taxon>Alphaproteobacteria</taxon>
        <taxon>Rhodobacterales</taxon>
        <taxon>Paracoccaceae</taxon>
        <taxon>Marimonas</taxon>
    </lineage>
</organism>
<dbReference type="EMBL" id="JANHAX010000001">
    <property type="protein sequence ID" value="MDQ2088323.1"/>
    <property type="molecule type" value="Genomic_DNA"/>
</dbReference>
<evidence type="ECO:0000313" key="5">
    <source>
        <dbReference type="Proteomes" id="UP001226762"/>
    </source>
</evidence>
<dbReference type="Pfam" id="PF13778">
    <property type="entry name" value="DUF4174"/>
    <property type="match status" value="1"/>
</dbReference>
<gene>
    <name evidence="4" type="ORF">NO357_00210</name>
</gene>
<sequence length="144" mass="16682">MKAVLVFVIAVFFAVPAIAQNGLPPRLAPSAETVSDADLSKFLWRNRLLVIFSDSPGDPRFEEQMALIEARVEDLVERDVIVLIDTDPTRMSELREKFRPRGFMLVLIGKDGHVYLRKPRPWHVREISRSIDKMQIRREELRND</sequence>
<protein>
    <submittedName>
        <fullName evidence="4">DUF4174 domain-containing protein</fullName>
    </submittedName>
</protein>
<keyword evidence="5" id="KW-1185">Reference proteome</keyword>
<comment type="caution">
    <text evidence="4">The sequence shown here is derived from an EMBL/GenBank/DDBJ whole genome shotgun (WGS) entry which is preliminary data.</text>
</comment>
<accession>A0AAE4B1R4</accession>
<dbReference type="Proteomes" id="UP001226762">
    <property type="component" value="Unassembled WGS sequence"/>
</dbReference>
<keyword evidence="1 2" id="KW-0732">Signal</keyword>
<feature type="chain" id="PRO_5042077624" evidence="2">
    <location>
        <begin position="20"/>
        <end position="144"/>
    </location>
</feature>
<evidence type="ECO:0000259" key="3">
    <source>
        <dbReference type="Pfam" id="PF13778"/>
    </source>
</evidence>
<reference evidence="4" key="2">
    <citation type="submission" date="2023-02" db="EMBL/GenBank/DDBJ databases">
        <title>'Rhodoalgimonas zhirmunskyi' gen. nov., isolated from a red alga.</title>
        <authorList>
            <person name="Nedashkovskaya O.I."/>
            <person name="Otstavnykh N.Y."/>
            <person name="Bystritskaya E.P."/>
            <person name="Balabanova L.A."/>
            <person name="Isaeva M.P."/>
        </authorList>
    </citation>
    <scope>NUCLEOTIDE SEQUENCE</scope>
    <source>
        <strain evidence="4">KCTC 52189</strain>
    </source>
</reference>
<dbReference type="AlphaFoldDB" id="A0AAE4B1R4"/>
<reference evidence="4" key="1">
    <citation type="submission" date="2022-07" db="EMBL/GenBank/DDBJ databases">
        <authorList>
            <person name="Otstavnykh N."/>
            <person name="Isaeva M."/>
            <person name="Bystritskaya E."/>
        </authorList>
    </citation>
    <scope>NUCLEOTIDE SEQUENCE</scope>
    <source>
        <strain evidence="4">KCTC 52189</strain>
    </source>
</reference>
<evidence type="ECO:0000256" key="2">
    <source>
        <dbReference type="SAM" id="SignalP"/>
    </source>
</evidence>
<proteinExistence type="predicted"/>
<name>A0AAE4B1R4_9RHOB</name>
<feature type="signal peptide" evidence="2">
    <location>
        <begin position="1"/>
        <end position="19"/>
    </location>
</feature>
<evidence type="ECO:0000313" key="4">
    <source>
        <dbReference type="EMBL" id="MDQ2088323.1"/>
    </source>
</evidence>
<feature type="domain" description="DUF4174" evidence="3">
    <location>
        <begin position="39"/>
        <end position="140"/>
    </location>
</feature>